<dbReference type="GO" id="GO:0016020">
    <property type="term" value="C:membrane"/>
    <property type="evidence" value="ECO:0007669"/>
    <property type="project" value="UniProtKB-SubCell"/>
</dbReference>
<proteinExistence type="predicted"/>
<evidence type="ECO:0000259" key="3">
    <source>
        <dbReference type="PROSITE" id="PS50850"/>
    </source>
</evidence>
<organism evidence="4 5">
    <name type="scientific">Mytilus edulis</name>
    <name type="common">Blue mussel</name>
    <dbReference type="NCBI Taxonomy" id="6550"/>
    <lineage>
        <taxon>Eukaryota</taxon>
        <taxon>Metazoa</taxon>
        <taxon>Spiralia</taxon>
        <taxon>Lophotrochozoa</taxon>
        <taxon>Mollusca</taxon>
        <taxon>Bivalvia</taxon>
        <taxon>Autobranchia</taxon>
        <taxon>Pteriomorphia</taxon>
        <taxon>Mytilida</taxon>
        <taxon>Mytiloidea</taxon>
        <taxon>Mytilidae</taxon>
        <taxon>Mytilinae</taxon>
        <taxon>Mytilus</taxon>
    </lineage>
</organism>
<dbReference type="CDD" id="cd17352">
    <property type="entry name" value="MFS_MCT_SLC16"/>
    <property type="match status" value="1"/>
</dbReference>
<dbReference type="OrthoDB" id="6286464at2759"/>
<feature type="transmembrane region" description="Helical" evidence="2">
    <location>
        <begin position="434"/>
        <end position="452"/>
    </location>
</feature>
<dbReference type="PANTHER" id="PTHR11360:SF284">
    <property type="entry name" value="EG:103B4.3 PROTEIN-RELATED"/>
    <property type="match status" value="1"/>
</dbReference>
<evidence type="ECO:0000256" key="2">
    <source>
        <dbReference type="SAM" id="Phobius"/>
    </source>
</evidence>
<dbReference type="InterPro" id="IPR036259">
    <property type="entry name" value="MFS_trans_sf"/>
</dbReference>
<dbReference type="GO" id="GO:0008028">
    <property type="term" value="F:monocarboxylic acid transmembrane transporter activity"/>
    <property type="evidence" value="ECO:0007669"/>
    <property type="project" value="TreeGrafter"/>
</dbReference>
<keyword evidence="2" id="KW-0472">Membrane</keyword>
<keyword evidence="2" id="KW-0812">Transmembrane</keyword>
<feature type="transmembrane region" description="Helical" evidence="2">
    <location>
        <begin position="158"/>
        <end position="185"/>
    </location>
</feature>
<dbReference type="InterPro" id="IPR011701">
    <property type="entry name" value="MFS"/>
</dbReference>
<dbReference type="Proteomes" id="UP000683360">
    <property type="component" value="Unassembled WGS sequence"/>
</dbReference>
<dbReference type="PANTHER" id="PTHR11360">
    <property type="entry name" value="MONOCARBOXYLATE TRANSPORTER"/>
    <property type="match status" value="1"/>
</dbReference>
<keyword evidence="2" id="KW-1133">Transmembrane helix</keyword>
<feature type="transmembrane region" description="Helical" evidence="2">
    <location>
        <begin position="411"/>
        <end position="428"/>
    </location>
</feature>
<dbReference type="InterPro" id="IPR050327">
    <property type="entry name" value="Proton-linked_MCT"/>
</dbReference>
<evidence type="ECO:0000256" key="1">
    <source>
        <dbReference type="ARBA" id="ARBA00004141"/>
    </source>
</evidence>
<dbReference type="EMBL" id="CAJPWZ010002390">
    <property type="protein sequence ID" value="CAG2237496.1"/>
    <property type="molecule type" value="Genomic_DNA"/>
</dbReference>
<accession>A0A8S3TUG9</accession>
<gene>
    <name evidence="4" type="ORF">MEDL_49944</name>
</gene>
<feature type="transmembrane region" description="Helical" evidence="2">
    <location>
        <begin position="100"/>
        <end position="118"/>
    </location>
</feature>
<dbReference type="Gene3D" id="1.20.1250.20">
    <property type="entry name" value="MFS general substrate transporter like domains"/>
    <property type="match status" value="1"/>
</dbReference>
<dbReference type="Pfam" id="PF07690">
    <property type="entry name" value="MFS_1"/>
    <property type="match status" value="1"/>
</dbReference>
<reference evidence="4" key="1">
    <citation type="submission" date="2021-03" db="EMBL/GenBank/DDBJ databases">
        <authorList>
            <person name="Bekaert M."/>
        </authorList>
    </citation>
    <scope>NUCLEOTIDE SEQUENCE</scope>
</reference>
<feature type="domain" description="Major facilitator superfamily (MFS) profile" evidence="3">
    <location>
        <begin position="60"/>
        <end position="533"/>
    </location>
</feature>
<dbReference type="SUPFAM" id="SSF103473">
    <property type="entry name" value="MFS general substrate transporter"/>
    <property type="match status" value="1"/>
</dbReference>
<feature type="transmembrane region" description="Helical" evidence="2">
    <location>
        <begin position="472"/>
        <end position="493"/>
    </location>
</feature>
<dbReference type="InterPro" id="IPR020846">
    <property type="entry name" value="MFS_dom"/>
</dbReference>
<feature type="transmembrane region" description="Helical" evidence="2">
    <location>
        <begin position="217"/>
        <end position="240"/>
    </location>
</feature>
<dbReference type="PROSITE" id="PS50850">
    <property type="entry name" value="MFS"/>
    <property type="match status" value="1"/>
</dbReference>
<evidence type="ECO:0000313" key="5">
    <source>
        <dbReference type="Proteomes" id="UP000683360"/>
    </source>
</evidence>
<feature type="transmembrane region" description="Helical" evidence="2">
    <location>
        <begin position="192"/>
        <end position="211"/>
    </location>
</feature>
<feature type="transmembrane region" description="Helical" evidence="2">
    <location>
        <begin position="130"/>
        <end position="152"/>
    </location>
</feature>
<feature type="transmembrane region" description="Helical" evidence="2">
    <location>
        <begin position="379"/>
        <end position="399"/>
    </location>
</feature>
<dbReference type="AlphaFoldDB" id="A0A8S3TUG9"/>
<feature type="transmembrane region" description="Helical" evidence="2">
    <location>
        <begin position="342"/>
        <end position="367"/>
    </location>
</feature>
<comment type="caution">
    <text evidence="4">The sequence shown here is derived from an EMBL/GenBank/DDBJ whole genome shotgun (WGS) entry which is preliminary data.</text>
</comment>
<sequence>MESSPKTVFFQDMKEDTSHDEKNGLFIENQEEIPETFQLYDKEEETNINDNDDNPECNVVIESSHVTVPDGGYGWLVVFSGVERSAGLLYLQFFNRYNESAALTAWLCGVASGVRLMLGPLTGAVANRFSCRAAVVWGGIITCISMIISGFAPNIAFLFISFGFLGGIGRSLAYCPAVVIVGLYFHKKRGKAVGIATSGVGFGTFVIPPVIKLLFDYYGFTGAFILIGGITLNLTIFGIMMRPLSVHRKIEAIQQRKAEELIVTDVEIKILPKSERLDANLYDSIDFTIPVLQENDRIKKNNSFSNLKRRISSVVTFTKSKQSKPKERTKKKLFEFSLLKDFRFTCFCIAILLFTLAFQSAFVFLPAYVKQVGGNDTKAAFSIVIAGVFDGIGRILSGFILDTKKIKTYRIYIYNSIMFIIGGVSFVIPNLTDFVSIAIACGVYGVLVGSYISQKSVVIVDLLGPAKLTYSFGIMILFQGIGMLIGPTIGGLLKDINGKYDYSFYFGGGAMLVGAIILLLSNVSHFLMVKREKKKTQQ</sequence>
<keyword evidence="5" id="KW-1185">Reference proteome</keyword>
<name>A0A8S3TUG9_MYTED</name>
<evidence type="ECO:0000313" key="4">
    <source>
        <dbReference type="EMBL" id="CAG2237496.1"/>
    </source>
</evidence>
<feature type="transmembrane region" description="Helical" evidence="2">
    <location>
        <begin position="505"/>
        <end position="529"/>
    </location>
</feature>
<protein>
    <recommendedName>
        <fullName evidence="3">Major facilitator superfamily (MFS) profile domain-containing protein</fullName>
    </recommendedName>
</protein>
<comment type="subcellular location">
    <subcellularLocation>
        <location evidence="1">Membrane</location>
        <topology evidence="1">Multi-pass membrane protein</topology>
    </subcellularLocation>
</comment>